<accession>A0A6J4M5Q1</accession>
<comment type="caution">
    <text evidence="6">Lacks conserved residue(s) required for the propagation of feature annotation.</text>
</comment>
<proteinExistence type="inferred from homology"/>
<dbReference type="GO" id="GO:0019674">
    <property type="term" value="P:NAD+ metabolic process"/>
    <property type="evidence" value="ECO:0007669"/>
    <property type="project" value="InterPro"/>
</dbReference>
<keyword evidence="1 6" id="KW-0808">Transferase</keyword>
<dbReference type="EC" id="2.7.1.23" evidence="6"/>
<dbReference type="SUPFAM" id="SSF111331">
    <property type="entry name" value="NAD kinase/diacylglycerol kinase-like"/>
    <property type="match status" value="1"/>
</dbReference>
<sequence>MRDRIGIFYNPLSPSAVEFGEELETWIKSEGIATWRGAPQDVRDIPAPLTECSLLVCLGGDGTALRAARVAIPYGTPMLPVALGHLSFMAEVTPEEVRPSIKRIMANDFWIDERTLAWGRLDAVTGETNEWTALNEILIGRGDLARAIVVEVSVDNVPMTEYHADGVIVSTATGSTAYALAAGGPVLDPRSHVLSLVSIAPHLTNVPALVLHEDAEIRLRLRSRYPASLSVDGQISVPLQLGDVITVRRSPEVARFARVRSPEYFYQTLIQRLRRS</sequence>
<dbReference type="InterPro" id="IPR017438">
    <property type="entry name" value="ATP-NAD_kinase_N"/>
</dbReference>
<comment type="catalytic activity">
    <reaction evidence="5 6">
        <text>NAD(+) + ATP = ADP + NADP(+) + H(+)</text>
        <dbReference type="Rhea" id="RHEA:18629"/>
        <dbReference type="ChEBI" id="CHEBI:15378"/>
        <dbReference type="ChEBI" id="CHEBI:30616"/>
        <dbReference type="ChEBI" id="CHEBI:57540"/>
        <dbReference type="ChEBI" id="CHEBI:58349"/>
        <dbReference type="ChEBI" id="CHEBI:456216"/>
        <dbReference type="EC" id="2.7.1.23"/>
    </reaction>
</comment>
<feature type="binding site" evidence="6">
    <location>
        <position position="146"/>
    </location>
    <ligand>
        <name>NAD(+)</name>
        <dbReference type="ChEBI" id="CHEBI:57540"/>
    </ligand>
</feature>
<dbReference type="GO" id="GO:0006741">
    <property type="term" value="P:NADP+ biosynthetic process"/>
    <property type="evidence" value="ECO:0007669"/>
    <property type="project" value="UniProtKB-UniRule"/>
</dbReference>
<keyword evidence="6" id="KW-0547">Nucleotide-binding</keyword>
<dbReference type="GO" id="GO:0005524">
    <property type="term" value="F:ATP binding"/>
    <property type="evidence" value="ECO:0007669"/>
    <property type="project" value="UniProtKB-KW"/>
</dbReference>
<dbReference type="InterPro" id="IPR016064">
    <property type="entry name" value="NAD/diacylglycerol_kinase_sf"/>
</dbReference>
<dbReference type="PANTHER" id="PTHR20275:SF0">
    <property type="entry name" value="NAD KINASE"/>
    <property type="match status" value="1"/>
</dbReference>
<keyword evidence="2 6" id="KW-0418">Kinase</keyword>
<evidence type="ECO:0000256" key="6">
    <source>
        <dbReference type="HAMAP-Rule" id="MF_00361"/>
    </source>
</evidence>
<dbReference type="HAMAP" id="MF_00361">
    <property type="entry name" value="NAD_kinase"/>
    <property type="match status" value="1"/>
</dbReference>
<protein>
    <recommendedName>
        <fullName evidence="6">NAD kinase</fullName>
        <ecNumber evidence="6">2.7.1.23</ecNumber>
    </recommendedName>
    <alternativeName>
        <fullName evidence="6">ATP-dependent NAD kinase</fullName>
    </alternativeName>
</protein>
<dbReference type="InterPro" id="IPR017437">
    <property type="entry name" value="ATP-NAD_kinase_PpnK-typ_C"/>
</dbReference>
<feature type="binding site" evidence="6">
    <location>
        <position position="234"/>
    </location>
    <ligand>
        <name>NAD(+)</name>
        <dbReference type="ChEBI" id="CHEBI:57540"/>
    </ligand>
</feature>
<dbReference type="Pfam" id="PF20143">
    <property type="entry name" value="NAD_kinase_C"/>
    <property type="match status" value="1"/>
</dbReference>
<evidence type="ECO:0000313" key="7">
    <source>
        <dbReference type="EMBL" id="CAA9348841.1"/>
    </source>
</evidence>
<name>A0A6J4M5Q1_9CHLR</name>
<dbReference type="InterPro" id="IPR002504">
    <property type="entry name" value="NADK"/>
</dbReference>
<reference evidence="7" key="1">
    <citation type="submission" date="2020-02" db="EMBL/GenBank/DDBJ databases">
        <authorList>
            <person name="Meier V. D."/>
        </authorList>
    </citation>
    <scope>NUCLEOTIDE SEQUENCE</scope>
    <source>
        <strain evidence="7">AVDCRST_MAG93</strain>
    </source>
</reference>
<organism evidence="7">
    <name type="scientific">uncultured Chloroflexia bacterium</name>
    <dbReference type="NCBI Taxonomy" id="1672391"/>
    <lineage>
        <taxon>Bacteria</taxon>
        <taxon>Bacillati</taxon>
        <taxon>Chloroflexota</taxon>
        <taxon>Chloroflexia</taxon>
        <taxon>environmental samples</taxon>
    </lineage>
</organism>
<dbReference type="Gene3D" id="2.60.200.30">
    <property type="entry name" value="Probable inorganic polyphosphate/atp-NAD kinase, domain 2"/>
    <property type="match status" value="1"/>
</dbReference>
<dbReference type="Gene3D" id="3.40.50.10330">
    <property type="entry name" value="Probable inorganic polyphosphate/atp-NAD kinase, domain 1"/>
    <property type="match status" value="1"/>
</dbReference>
<comment type="similarity">
    <text evidence="6">Belongs to the NAD kinase family.</text>
</comment>
<evidence type="ECO:0000256" key="1">
    <source>
        <dbReference type="ARBA" id="ARBA00022679"/>
    </source>
</evidence>
<keyword evidence="4 6" id="KW-0520">NAD</keyword>
<dbReference type="GO" id="GO:0051287">
    <property type="term" value="F:NAD binding"/>
    <property type="evidence" value="ECO:0007669"/>
    <property type="project" value="UniProtKB-ARBA"/>
</dbReference>
<feature type="binding site" evidence="6">
    <location>
        <position position="163"/>
    </location>
    <ligand>
        <name>NAD(+)</name>
        <dbReference type="ChEBI" id="CHEBI:57540"/>
    </ligand>
</feature>
<dbReference type="AlphaFoldDB" id="A0A6J4M5Q1"/>
<comment type="function">
    <text evidence="6">Involved in the regulation of the intracellular balance of NAD and NADP, and is a key enzyme in the biosynthesis of NADP. Catalyzes specifically the phosphorylation on 2'-hydroxyl of the adenosine moiety of NAD to yield NADP.</text>
</comment>
<comment type="subcellular location">
    <subcellularLocation>
        <location evidence="6">Cytoplasm</location>
    </subcellularLocation>
</comment>
<gene>
    <name evidence="6" type="primary">nadK</name>
    <name evidence="7" type="ORF">AVDCRST_MAG93-7016</name>
</gene>
<feature type="binding site" evidence="6">
    <location>
        <position position="165"/>
    </location>
    <ligand>
        <name>NAD(+)</name>
        <dbReference type="ChEBI" id="CHEBI:57540"/>
    </ligand>
</feature>
<dbReference type="GO" id="GO:0003951">
    <property type="term" value="F:NAD+ kinase activity"/>
    <property type="evidence" value="ECO:0007669"/>
    <property type="project" value="UniProtKB-UniRule"/>
</dbReference>
<dbReference type="PANTHER" id="PTHR20275">
    <property type="entry name" value="NAD KINASE"/>
    <property type="match status" value="1"/>
</dbReference>
<keyword evidence="6" id="KW-0067">ATP-binding</keyword>
<evidence type="ECO:0000256" key="3">
    <source>
        <dbReference type="ARBA" id="ARBA00022857"/>
    </source>
</evidence>
<feature type="binding site" evidence="6">
    <location>
        <begin position="61"/>
        <end position="62"/>
    </location>
    <ligand>
        <name>NAD(+)</name>
        <dbReference type="ChEBI" id="CHEBI:57540"/>
    </ligand>
</feature>
<evidence type="ECO:0000256" key="5">
    <source>
        <dbReference type="ARBA" id="ARBA00047925"/>
    </source>
</evidence>
<feature type="binding site" evidence="6">
    <location>
        <begin position="135"/>
        <end position="136"/>
    </location>
    <ligand>
        <name>NAD(+)</name>
        <dbReference type="ChEBI" id="CHEBI:57540"/>
    </ligand>
</feature>
<feature type="active site" description="Proton acceptor" evidence="6">
    <location>
        <position position="61"/>
    </location>
</feature>
<feature type="binding site" evidence="6">
    <location>
        <position position="200"/>
    </location>
    <ligand>
        <name>NAD(+)</name>
        <dbReference type="ChEBI" id="CHEBI:57540"/>
    </ligand>
</feature>
<feature type="binding site" evidence="6">
    <location>
        <position position="66"/>
    </location>
    <ligand>
        <name>NAD(+)</name>
        <dbReference type="ChEBI" id="CHEBI:57540"/>
    </ligand>
</feature>
<dbReference type="GO" id="GO:0005737">
    <property type="term" value="C:cytoplasm"/>
    <property type="evidence" value="ECO:0007669"/>
    <property type="project" value="UniProtKB-SubCell"/>
</dbReference>
<dbReference type="GO" id="GO:0046872">
    <property type="term" value="F:metal ion binding"/>
    <property type="evidence" value="ECO:0007669"/>
    <property type="project" value="UniProtKB-UniRule"/>
</dbReference>
<comment type="cofactor">
    <cofactor evidence="6">
        <name>a divalent metal cation</name>
        <dbReference type="ChEBI" id="CHEBI:60240"/>
    </cofactor>
</comment>
<dbReference type="Pfam" id="PF01513">
    <property type="entry name" value="NAD_kinase"/>
    <property type="match status" value="1"/>
</dbReference>
<evidence type="ECO:0000256" key="4">
    <source>
        <dbReference type="ARBA" id="ARBA00023027"/>
    </source>
</evidence>
<dbReference type="EMBL" id="CADCTR010002364">
    <property type="protein sequence ID" value="CAA9348841.1"/>
    <property type="molecule type" value="Genomic_DNA"/>
</dbReference>
<keyword evidence="3 6" id="KW-0521">NADP</keyword>
<keyword evidence="6" id="KW-0963">Cytoplasm</keyword>
<evidence type="ECO:0000256" key="2">
    <source>
        <dbReference type="ARBA" id="ARBA00022777"/>
    </source>
</evidence>